<feature type="compositionally biased region" description="Low complexity" evidence="1">
    <location>
        <begin position="534"/>
        <end position="549"/>
    </location>
</feature>
<accession>A0A422NSQ9</accession>
<dbReference type="RefSeq" id="XP_029225857.1">
    <property type="nucleotide sequence ID" value="XM_029374031.1"/>
</dbReference>
<evidence type="ECO:0000313" key="2">
    <source>
        <dbReference type="EMBL" id="RNF08469.1"/>
    </source>
</evidence>
<evidence type="ECO:0000256" key="1">
    <source>
        <dbReference type="SAM" id="MobiDB-lite"/>
    </source>
</evidence>
<gene>
    <name evidence="2" type="ORF">Tco025E_07164</name>
</gene>
<dbReference type="EMBL" id="MKKU01000535">
    <property type="protein sequence ID" value="RNF08469.1"/>
    <property type="molecule type" value="Genomic_DNA"/>
</dbReference>
<sequence>MEDVTLRQDWQQEDAWNSRRDFGFNRNCFFGDDDDNNEDNKWQINTRKNSACDAAAAAAAAKEHPSTRLQRGLMSVAACLNTLSRITVQQKLLLGLSTEGAAPEISLGGEETSLRHEVARKTPKCSHAAAVFPKQGASTCEATTCTTLHNPGLGGGDMSDAATSPSGAAKSGELRRDAAVAESFEVSQEAIVSERDYLSRLLAEAKKEMDELKCTYEQEIRWLQGELSGYQSMTAQLREVENALHLESLSAAEKIARYEEEIMTLRNLLAVATERELSLPAKNESMEGIDGAQVQCLEDALAVAAKMNTALLENAERRDLAYCSAVKEIDNLRGKLIEAGDEARHEKEMCERKINTMEREILFLRPFKERVGIAEEKLRRCAQQEKLVVKYEGEIRHLRSALREAESLTLRLQQDYASLSAGLTQAGTNNGNGFTQSNAAVQPDVDAGYSDKVEDAESSSHVMRLTHEIGRLTQECSAHRDALEALKRDHSIETDFLTARLLKVESGHATYPPQEEPPTLQREPRATRDTSTQALAGDGDTLDRLGGTSGLRPTLLGELSFRVRDSHTHAETWASPNAGVGQPWGNGVA</sequence>
<reference evidence="2 3" key="1">
    <citation type="journal article" date="2018" name="BMC Genomics">
        <title>Genomic comparison of Trypanosoma conorhini and Trypanosoma rangeli to Trypanosoma cruzi strains of high and low virulence.</title>
        <authorList>
            <person name="Bradwell K.R."/>
            <person name="Koparde V.N."/>
            <person name="Matveyev A.V."/>
            <person name="Serrano M.G."/>
            <person name="Alves J.M."/>
            <person name="Parikh H."/>
            <person name="Huang B."/>
            <person name="Lee V."/>
            <person name="Espinosa-Alvarez O."/>
            <person name="Ortiz P.A."/>
            <person name="Costa-Martins A.G."/>
            <person name="Teixeira M.M."/>
            <person name="Buck G.A."/>
        </authorList>
    </citation>
    <scope>NUCLEOTIDE SEQUENCE [LARGE SCALE GENOMIC DNA]</scope>
    <source>
        <strain evidence="2 3">025E</strain>
    </source>
</reference>
<comment type="caution">
    <text evidence="2">The sequence shown here is derived from an EMBL/GenBank/DDBJ whole genome shotgun (WGS) entry which is preliminary data.</text>
</comment>
<protein>
    <submittedName>
        <fullName evidence="2">Uncharacterized protein</fullName>
    </submittedName>
</protein>
<evidence type="ECO:0000313" key="3">
    <source>
        <dbReference type="Proteomes" id="UP000284403"/>
    </source>
</evidence>
<dbReference type="OrthoDB" id="241749at2759"/>
<proteinExistence type="predicted"/>
<dbReference type="GeneID" id="40320775"/>
<keyword evidence="3" id="KW-1185">Reference proteome</keyword>
<dbReference type="AlphaFoldDB" id="A0A422NSQ9"/>
<organism evidence="2 3">
    <name type="scientific">Trypanosoma conorhini</name>
    <dbReference type="NCBI Taxonomy" id="83891"/>
    <lineage>
        <taxon>Eukaryota</taxon>
        <taxon>Discoba</taxon>
        <taxon>Euglenozoa</taxon>
        <taxon>Kinetoplastea</taxon>
        <taxon>Metakinetoplastina</taxon>
        <taxon>Trypanosomatida</taxon>
        <taxon>Trypanosomatidae</taxon>
        <taxon>Trypanosoma</taxon>
    </lineage>
</organism>
<feature type="region of interest" description="Disordered" evidence="1">
    <location>
        <begin position="508"/>
        <end position="549"/>
    </location>
</feature>
<name>A0A422NSQ9_9TRYP</name>
<dbReference type="Proteomes" id="UP000284403">
    <property type="component" value="Unassembled WGS sequence"/>
</dbReference>